<dbReference type="GO" id="GO:0005886">
    <property type="term" value="C:plasma membrane"/>
    <property type="evidence" value="ECO:0007669"/>
    <property type="project" value="TreeGrafter"/>
</dbReference>
<keyword evidence="9" id="KW-1185">Reference proteome</keyword>
<gene>
    <name evidence="8" type="ORF">JCGZ_23266</name>
</gene>
<dbReference type="PROSITE" id="PS50035">
    <property type="entry name" value="PLD"/>
    <property type="match status" value="1"/>
</dbReference>
<dbReference type="GO" id="GO:0004630">
    <property type="term" value="F:phospholipase D activity"/>
    <property type="evidence" value="ECO:0007669"/>
    <property type="project" value="UniProtKB-EC"/>
</dbReference>
<dbReference type="PANTHER" id="PTHR18896:SF133">
    <property type="entry name" value="PHOSPHOLIPASE D ZETA 2"/>
    <property type="match status" value="1"/>
</dbReference>
<evidence type="ECO:0000256" key="6">
    <source>
        <dbReference type="ARBA" id="ARBA00023098"/>
    </source>
</evidence>
<protein>
    <recommendedName>
        <fullName evidence="2">phospholipase D</fullName>
        <ecNumber evidence="2">3.1.4.4</ecNumber>
    </recommendedName>
</protein>
<evidence type="ECO:0000313" key="9">
    <source>
        <dbReference type="Proteomes" id="UP000027138"/>
    </source>
</evidence>
<reference evidence="8 9" key="1">
    <citation type="journal article" date="2014" name="PLoS ONE">
        <title>Global Analysis of Gene Expression Profiles in Physic Nut (Jatropha curcas L.) Seedlings Exposed to Salt Stress.</title>
        <authorList>
            <person name="Zhang L."/>
            <person name="Zhang C."/>
            <person name="Wu P."/>
            <person name="Chen Y."/>
            <person name="Li M."/>
            <person name="Jiang H."/>
            <person name="Wu G."/>
        </authorList>
    </citation>
    <scope>NUCLEOTIDE SEQUENCE [LARGE SCALE GENOMIC DNA]</scope>
    <source>
        <strain evidence="9">cv. GZQX0401</strain>
        <tissue evidence="8">Young leaves</tissue>
    </source>
</reference>
<evidence type="ECO:0000256" key="5">
    <source>
        <dbReference type="ARBA" id="ARBA00022963"/>
    </source>
</evidence>
<keyword evidence="6" id="KW-0443">Lipid metabolism</keyword>
<sequence>MIVDDHLALIGSSNINDRSLLGSRDSEIGVVIEDKEFVDSSMNGEPWKAGKFTHSLRCSLWSEHLGLNAGEINKINDPVVETTYKDLWLTTAKDNTKIYQDVFACLPNDLIHSRAALRQSMNYWREKLSHTTIDLGIAPDKIEYHDSGEIKVINPMDKLKSIKGHLVSFPLEFMCQEDLRPVFNESEFYASPQVFH</sequence>
<dbReference type="Gene3D" id="3.30.870.10">
    <property type="entry name" value="Endonuclease Chain A"/>
    <property type="match status" value="1"/>
</dbReference>
<evidence type="ECO:0000313" key="8">
    <source>
        <dbReference type="EMBL" id="KDP23433.1"/>
    </source>
</evidence>
<dbReference type="SUPFAM" id="SSF56024">
    <property type="entry name" value="Phospholipase D/nuclease"/>
    <property type="match status" value="1"/>
</dbReference>
<name>A0A067JKT3_JATCU</name>
<evidence type="ECO:0000256" key="2">
    <source>
        <dbReference type="ARBA" id="ARBA00012027"/>
    </source>
</evidence>
<dbReference type="Proteomes" id="UP000027138">
    <property type="component" value="Unassembled WGS sequence"/>
</dbReference>
<keyword evidence="3" id="KW-0677">Repeat</keyword>
<proteinExistence type="predicted"/>
<keyword evidence="5" id="KW-0442">Lipid degradation</keyword>
<dbReference type="AlphaFoldDB" id="A0A067JKT3"/>
<keyword evidence="4" id="KW-0378">Hydrolase</keyword>
<dbReference type="STRING" id="180498.A0A067JKT3"/>
<dbReference type="EC" id="3.1.4.4" evidence="2"/>
<dbReference type="EMBL" id="KK915213">
    <property type="protein sequence ID" value="KDP23433.1"/>
    <property type="molecule type" value="Genomic_DNA"/>
</dbReference>
<evidence type="ECO:0000256" key="4">
    <source>
        <dbReference type="ARBA" id="ARBA00022801"/>
    </source>
</evidence>
<dbReference type="PANTHER" id="PTHR18896">
    <property type="entry name" value="PHOSPHOLIPASE D"/>
    <property type="match status" value="1"/>
</dbReference>
<feature type="domain" description="PLD phosphodiesterase" evidence="7">
    <location>
        <begin position="1"/>
        <end position="19"/>
    </location>
</feature>
<dbReference type="GO" id="GO:0009395">
    <property type="term" value="P:phospholipid catabolic process"/>
    <property type="evidence" value="ECO:0007669"/>
    <property type="project" value="TreeGrafter"/>
</dbReference>
<evidence type="ECO:0000256" key="1">
    <source>
        <dbReference type="ARBA" id="ARBA00000798"/>
    </source>
</evidence>
<accession>A0A067JKT3</accession>
<evidence type="ECO:0000256" key="3">
    <source>
        <dbReference type="ARBA" id="ARBA00022737"/>
    </source>
</evidence>
<dbReference type="OrthoDB" id="14911at2759"/>
<organism evidence="8 9">
    <name type="scientific">Jatropha curcas</name>
    <name type="common">Barbados nut</name>
    <dbReference type="NCBI Taxonomy" id="180498"/>
    <lineage>
        <taxon>Eukaryota</taxon>
        <taxon>Viridiplantae</taxon>
        <taxon>Streptophyta</taxon>
        <taxon>Embryophyta</taxon>
        <taxon>Tracheophyta</taxon>
        <taxon>Spermatophyta</taxon>
        <taxon>Magnoliopsida</taxon>
        <taxon>eudicotyledons</taxon>
        <taxon>Gunneridae</taxon>
        <taxon>Pentapetalae</taxon>
        <taxon>rosids</taxon>
        <taxon>fabids</taxon>
        <taxon>Malpighiales</taxon>
        <taxon>Euphorbiaceae</taxon>
        <taxon>Crotonoideae</taxon>
        <taxon>Jatropheae</taxon>
        <taxon>Jatropha</taxon>
    </lineage>
</organism>
<dbReference type="InterPro" id="IPR001736">
    <property type="entry name" value="PLipase_D/transphosphatidylase"/>
</dbReference>
<dbReference type="InterPro" id="IPR015679">
    <property type="entry name" value="PLipase_D_fam"/>
</dbReference>
<evidence type="ECO:0000259" key="7">
    <source>
        <dbReference type="PROSITE" id="PS50035"/>
    </source>
</evidence>
<comment type="catalytic activity">
    <reaction evidence="1">
        <text>a 1,2-diacyl-sn-glycero-3-phosphocholine + H2O = a 1,2-diacyl-sn-glycero-3-phosphate + choline + H(+)</text>
        <dbReference type="Rhea" id="RHEA:14445"/>
        <dbReference type="ChEBI" id="CHEBI:15354"/>
        <dbReference type="ChEBI" id="CHEBI:15377"/>
        <dbReference type="ChEBI" id="CHEBI:15378"/>
        <dbReference type="ChEBI" id="CHEBI:57643"/>
        <dbReference type="ChEBI" id="CHEBI:58608"/>
        <dbReference type="EC" id="3.1.4.4"/>
    </reaction>
</comment>